<proteinExistence type="predicted"/>
<gene>
    <name evidence="1" type="ORF">SAMN05660691_04058</name>
</gene>
<dbReference type="EMBL" id="FNXF01000027">
    <property type="protein sequence ID" value="SEI13172.1"/>
    <property type="molecule type" value="Genomic_DNA"/>
</dbReference>
<name>A0A1H6NR54_9GAMM</name>
<evidence type="ECO:0000313" key="1">
    <source>
        <dbReference type="EMBL" id="SEI13172.1"/>
    </source>
</evidence>
<dbReference type="AlphaFoldDB" id="A0A1H6NR54"/>
<keyword evidence="2" id="KW-1185">Reference proteome</keyword>
<dbReference type="Proteomes" id="UP000199371">
    <property type="component" value="Unassembled WGS sequence"/>
</dbReference>
<reference evidence="2" key="1">
    <citation type="submission" date="2016-10" db="EMBL/GenBank/DDBJ databases">
        <authorList>
            <person name="Varghese N."/>
            <person name="Submissions S."/>
        </authorList>
    </citation>
    <scope>NUCLEOTIDE SEQUENCE [LARGE SCALE GENOMIC DNA]</scope>
    <source>
        <strain evidence="2">DSM 17616</strain>
    </source>
</reference>
<dbReference type="STRING" id="173990.SAMN05660691_04058"/>
<protein>
    <submittedName>
        <fullName evidence="1">Uncharacterized protein</fullName>
    </submittedName>
</protein>
<organism evidence="1 2">
    <name type="scientific">Rheinheimera pacifica</name>
    <dbReference type="NCBI Taxonomy" id="173990"/>
    <lineage>
        <taxon>Bacteria</taxon>
        <taxon>Pseudomonadati</taxon>
        <taxon>Pseudomonadota</taxon>
        <taxon>Gammaproteobacteria</taxon>
        <taxon>Chromatiales</taxon>
        <taxon>Chromatiaceae</taxon>
        <taxon>Rheinheimera</taxon>
    </lineage>
</organism>
<dbReference type="RefSeq" id="WP_092797039.1">
    <property type="nucleotide sequence ID" value="NZ_FNXF01000027.1"/>
</dbReference>
<dbReference type="OrthoDB" id="6304525at2"/>
<evidence type="ECO:0000313" key="2">
    <source>
        <dbReference type="Proteomes" id="UP000199371"/>
    </source>
</evidence>
<sequence>MSQNPLVRVYQRKSKSPWEDASTFLLLADIANENTLELSFGRYIYLHKDAGGRMLGVSVSRSIQEDLECSQYIEANSMQLVLSHYSQDISEFCEKFPAEFEAVFGLPPDVYLLVAAAYWS</sequence>
<accession>A0A1H6NR54</accession>